<evidence type="ECO:0000313" key="2">
    <source>
        <dbReference type="Proteomes" id="UP001054252"/>
    </source>
</evidence>
<keyword evidence="2" id="KW-1185">Reference proteome</keyword>
<gene>
    <name evidence="1" type="ORF">SLEP1_g37377</name>
</gene>
<comment type="caution">
    <text evidence="1">The sequence shown here is derived from an EMBL/GenBank/DDBJ whole genome shotgun (WGS) entry which is preliminary data.</text>
</comment>
<name>A0AAV5KUQ6_9ROSI</name>
<accession>A0AAV5KUQ6</accession>
<sequence>MLNILGAMIACPGQCKSGLNTLNYKGPRHMLCGICLGAAF</sequence>
<dbReference type="EMBL" id="BPVZ01000079">
    <property type="protein sequence ID" value="GKV28308.1"/>
    <property type="molecule type" value="Genomic_DNA"/>
</dbReference>
<dbReference type="Proteomes" id="UP001054252">
    <property type="component" value="Unassembled WGS sequence"/>
</dbReference>
<reference evidence="1 2" key="1">
    <citation type="journal article" date="2021" name="Commun. Biol.">
        <title>The genome of Shorea leprosula (Dipterocarpaceae) highlights the ecological relevance of drought in aseasonal tropical rainforests.</title>
        <authorList>
            <person name="Ng K.K.S."/>
            <person name="Kobayashi M.J."/>
            <person name="Fawcett J.A."/>
            <person name="Hatakeyama M."/>
            <person name="Paape T."/>
            <person name="Ng C.H."/>
            <person name="Ang C.C."/>
            <person name="Tnah L.H."/>
            <person name="Lee C.T."/>
            <person name="Nishiyama T."/>
            <person name="Sese J."/>
            <person name="O'Brien M.J."/>
            <person name="Copetti D."/>
            <person name="Mohd Noor M.I."/>
            <person name="Ong R.C."/>
            <person name="Putra M."/>
            <person name="Sireger I.Z."/>
            <person name="Indrioko S."/>
            <person name="Kosugi Y."/>
            <person name="Izuno A."/>
            <person name="Isagi Y."/>
            <person name="Lee S.L."/>
            <person name="Shimizu K.K."/>
        </authorList>
    </citation>
    <scope>NUCLEOTIDE SEQUENCE [LARGE SCALE GENOMIC DNA]</scope>
    <source>
        <strain evidence="1">214</strain>
    </source>
</reference>
<organism evidence="1 2">
    <name type="scientific">Rubroshorea leprosula</name>
    <dbReference type="NCBI Taxonomy" id="152421"/>
    <lineage>
        <taxon>Eukaryota</taxon>
        <taxon>Viridiplantae</taxon>
        <taxon>Streptophyta</taxon>
        <taxon>Embryophyta</taxon>
        <taxon>Tracheophyta</taxon>
        <taxon>Spermatophyta</taxon>
        <taxon>Magnoliopsida</taxon>
        <taxon>eudicotyledons</taxon>
        <taxon>Gunneridae</taxon>
        <taxon>Pentapetalae</taxon>
        <taxon>rosids</taxon>
        <taxon>malvids</taxon>
        <taxon>Malvales</taxon>
        <taxon>Dipterocarpaceae</taxon>
        <taxon>Rubroshorea</taxon>
    </lineage>
</organism>
<dbReference type="AlphaFoldDB" id="A0AAV5KUQ6"/>
<proteinExistence type="predicted"/>
<evidence type="ECO:0000313" key="1">
    <source>
        <dbReference type="EMBL" id="GKV28308.1"/>
    </source>
</evidence>
<protein>
    <submittedName>
        <fullName evidence="1">Uncharacterized protein</fullName>
    </submittedName>
</protein>